<dbReference type="Proteomes" id="UP000540014">
    <property type="component" value="Unassembled WGS sequence"/>
</dbReference>
<feature type="domain" description="PRD" evidence="2">
    <location>
        <begin position="167"/>
        <end position="277"/>
    </location>
</feature>
<dbReference type="AlphaFoldDB" id="A0A3E3E065"/>
<dbReference type="Gene3D" id="2.30.24.10">
    <property type="entry name" value="CAT RNA-binding domain"/>
    <property type="match status" value="1"/>
</dbReference>
<dbReference type="Pfam" id="PF00874">
    <property type="entry name" value="PRD"/>
    <property type="match status" value="2"/>
</dbReference>
<keyword evidence="1" id="KW-0677">Repeat</keyword>
<evidence type="ECO:0000313" key="3">
    <source>
        <dbReference type="EMBL" id="MDB7981337.1"/>
    </source>
</evidence>
<protein>
    <submittedName>
        <fullName evidence="5">PRD domain-containing protein</fullName>
    </submittedName>
</protein>
<evidence type="ECO:0000259" key="2">
    <source>
        <dbReference type="PROSITE" id="PS51372"/>
    </source>
</evidence>
<dbReference type="SUPFAM" id="SSF50151">
    <property type="entry name" value="SacY-like RNA-binding domain"/>
    <property type="match status" value="1"/>
</dbReference>
<sequence>MKVIKKINNNVAICLDNNGKELIAFGNGIGFPKVPYEIHDLNKISRTYYGVSSNLMDLLNEIPEDIFEISAKIVDYAKTKIVNELNSNVVFTLADHIHFAIQRYEKNMKINIPFLYDLEHLYETELEIGKRSVVFINKKKGIHLPMNEAAGIALHFINAENMQRNNIDSLDDKKVIADITGMIEEQLKISINKRSFNYSRFVTHMQYLLKRQQGHTDIQSENKKMFDKLVKEFPEPYQCALHIREYIKQNLEWKLTDEELLYLILHINRLCSREDCNQ</sequence>
<gene>
    <name evidence="5" type="ORF">DXC78_09895</name>
    <name evidence="4" type="ORF">HF861_00605</name>
    <name evidence="3" type="ORF">PND82_00705</name>
</gene>
<feature type="domain" description="PRD" evidence="2">
    <location>
        <begin position="61"/>
        <end position="166"/>
    </location>
</feature>
<evidence type="ECO:0000313" key="4">
    <source>
        <dbReference type="EMBL" id="NME43388.1"/>
    </source>
</evidence>
<dbReference type="Proteomes" id="UP001212981">
    <property type="component" value="Unassembled WGS sequence"/>
</dbReference>
<dbReference type="Proteomes" id="UP000260721">
    <property type="component" value="Unassembled WGS sequence"/>
</dbReference>
<dbReference type="InterPro" id="IPR004341">
    <property type="entry name" value="CAT_RNA-bd_dom"/>
</dbReference>
<dbReference type="InterPro" id="IPR011608">
    <property type="entry name" value="PRD"/>
</dbReference>
<reference evidence="4 7" key="2">
    <citation type="submission" date="2020-04" db="EMBL/GenBank/DDBJ databases">
        <authorList>
            <person name="Hitch T.C.A."/>
            <person name="Wylensek D."/>
            <person name="Clavel T."/>
        </authorList>
    </citation>
    <scope>NUCLEOTIDE SEQUENCE [LARGE SCALE GENOMIC DNA]</scope>
    <source>
        <strain evidence="4 7">BSM-383-APC-22F</strain>
    </source>
</reference>
<reference evidence="5 6" key="1">
    <citation type="submission" date="2018-08" db="EMBL/GenBank/DDBJ databases">
        <title>A genome reference for cultivated species of the human gut microbiota.</title>
        <authorList>
            <person name="Zou Y."/>
            <person name="Xue W."/>
            <person name="Luo G."/>
        </authorList>
    </citation>
    <scope>NUCLEOTIDE SEQUENCE [LARGE SCALE GENOMIC DNA]</scope>
    <source>
        <strain evidence="5 6">TF08-11</strain>
    </source>
</reference>
<dbReference type="EMBL" id="JAQLXO010000001">
    <property type="protein sequence ID" value="MDB7981337.1"/>
    <property type="molecule type" value="Genomic_DNA"/>
</dbReference>
<dbReference type="SMART" id="SM01061">
    <property type="entry name" value="CAT_RBD"/>
    <property type="match status" value="1"/>
</dbReference>
<dbReference type="PANTHER" id="PTHR30185:SF15">
    <property type="entry name" value="CRYPTIC BETA-GLUCOSIDE BGL OPERON ANTITERMINATOR"/>
    <property type="match status" value="1"/>
</dbReference>
<dbReference type="RefSeq" id="WP_117446880.1">
    <property type="nucleotide sequence ID" value="NZ_CALCIP010000037.1"/>
</dbReference>
<proteinExistence type="predicted"/>
<accession>A0A3E3E065</accession>
<dbReference type="EMBL" id="QUSK01000023">
    <property type="protein sequence ID" value="RGD74716.1"/>
    <property type="molecule type" value="Genomic_DNA"/>
</dbReference>
<evidence type="ECO:0000313" key="5">
    <source>
        <dbReference type="EMBL" id="RGD74716.1"/>
    </source>
</evidence>
<reference evidence="3" key="3">
    <citation type="submission" date="2023-01" db="EMBL/GenBank/DDBJ databases">
        <title>Human gut microbiome strain richness.</title>
        <authorList>
            <person name="Chen-Liaw A."/>
        </authorList>
    </citation>
    <scope>NUCLEOTIDE SEQUENCE</scope>
    <source>
        <strain evidence="3">D8_m1001271B151109d0_201107</strain>
    </source>
</reference>
<dbReference type="InterPro" id="IPR050661">
    <property type="entry name" value="BglG_antiterminators"/>
</dbReference>
<dbReference type="PANTHER" id="PTHR30185">
    <property type="entry name" value="CRYPTIC BETA-GLUCOSIDE BGL OPERON ANTITERMINATOR"/>
    <property type="match status" value="1"/>
</dbReference>
<dbReference type="EMBL" id="JABAFR010000001">
    <property type="protein sequence ID" value="NME43388.1"/>
    <property type="molecule type" value="Genomic_DNA"/>
</dbReference>
<comment type="caution">
    <text evidence="5">The sequence shown here is derived from an EMBL/GenBank/DDBJ whole genome shotgun (WGS) entry which is preliminary data.</text>
</comment>
<dbReference type="InterPro" id="IPR036634">
    <property type="entry name" value="PRD_sf"/>
</dbReference>
<evidence type="ECO:0000313" key="6">
    <source>
        <dbReference type="Proteomes" id="UP000260721"/>
    </source>
</evidence>
<dbReference type="GO" id="GO:0003723">
    <property type="term" value="F:RNA binding"/>
    <property type="evidence" value="ECO:0007669"/>
    <property type="project" value="InterPro"/>
</dbReference>
<name>A0A3E3E065_9FIRM</name>
<organism evidence="5 6">
    <name type="scientific">Faecalicoccus pleomorphus</name>
    <dbReference type="NCBI Taxonomy" id="1323"/>
    <lineage>
        <taxon>Bacteria</taxon>
        <taxon>Bacillati</taxon>
        <taxon>Bacillota</taxon>
        <taxon>Erysipelotrichia</taxon>
        <taxon>Erysipelotrichales</taxon>
        <taxon>Erysipelotrichaceae</taxon>
        <taxon>Faecalicoccus</taxon>
    </lineage>
</organism>
<dbReference type="Gene3D" id="1.10.1790.10">
    <property type="entry name" value="PRD domain"/>
    <property type="match status" value="2"/>
</dbReference>
<evidence type="ECO:0000256" key="1">
    <source>
        <dbReference type="ARBA" id="ARBA00022737"/>
    </source>
</evidence>
<evidence type="ECO:0000313" key="7">
    <source>
        <dbReference type="Proteomes" id="UP000540014"/>
    </source>
</evidence>
<dbReference type="SUPFAM" id="SSF63520">
    <property type="entry name" value="PTS-regulatory domain, PRD"/>
    <property type="match status" value="2"/>
</dbReference>
<dbReference type="InterPro" id="IPR036650">
    <property type="entry name" value="CAT_RNA-bd_dom_sf"/>
</dbReference>
<dbReference type="Pfam" id="PF03123">
    <property type="entry name" value="CAT_RBD"/>
    <property type="match status" value="1"/>
</dbReference>
<dbReference type="PROSITE" id="PS51372">
    <property type="entry name" value="PRD_2"/>
    <property type="match status" value="2"/>
</dbReference>
<dbReference type="GO" id="GO:0006355">
    <property type="term" value="P:regulation of DNA-templated transcription"/>
    <property type="evidence" value="ECO:0007669"/>
    <property type="project" value="InterPro"/>
</dbReference>